<dbReference type="EMBL" id="MNAD01001290">
    <property type="protein sequence ID" value="OJT06611.1"/>
    <property type="molecule type" value="Genomic_DNA"/>
</dbReference>
<feature type="compositionally biased region" description="Low complexity" evidence="1">
    <location>
        <begin position="328"/>
        <end position="360"/>
    </location>
</feature>
<dbReference type="InterPro" id="IPR036915">
    <property type="entry name" value="Cyclin-like_sf"/>
</dbReference>
<dbReference type="GO" id="GO:0000307">
    <property type="term" value="C:cyclin-dependent protein kinase holoenzyme complex"/>
    <property type="evidence" value="ECO:0007669"/>
    <property type="project" value="TreeGrafter"/>
</dbReference>
<sequence>MASGSGPSNNGRHGASPFRRQNKITARPPGAHPAVTDPFYGHEETAKLCSRFVTHLFTCPDLPPLSTSVPPAPSPPLGNFIAYALHRTRLHTSVTFAALYLLQRLKARFPAARGSSGHRLFISAFMIASKVICDDTYSNKSWSIVGQGMFALREINQMEREMCSYLEWQLNIEPHALLEFEQKVRRDFKGTGPYPTYILASPAPSPVPSTTPYTQANAGAPPPTFTTRVTNGPSTSPPKPIPPPVPVHAGNPYGPSGAPGPSSSSSSRAHSARLNASAPNTPDTPESSMSTSTSPASSAPPSTPLGYEDRNVRVVGSGTIGTPININSSSPGARTSSSSSPAGFARGAAAASTSASAATTQKKPKCGDIFARASPAVW</sequence>
<dbReference type="CDD" id="cd20557">
    <property type="entry name" value="CYCLIN_ScPCL1-like"/>
    <property type="match status" value="1"/>
</dbReference>
<dbReference type="PANTHER" id="PTHR15615:SF108">
    <property type="entry name" value="PROTEIN CNPPD1"/>
    <property type="match status" value="1"/>
</dbReference>
<feature type="compositionally biased region" description="Low complexity" evidence="1">
    <location>
        <begin position="247"/>
        <end position="300"/>
    </location>
</feature>
<evidence type="ECO:0000256" key="1">
    <source>
        <dbReference type="SAM" id="MobiDB-lite"/>
    </source>
</evidence>
<comment type="caution">
    <text evidence="3">The sequence shown here is derived from an EMBL/GenBank/DDBJ whole genome shotgun (WGS) entry which is preliminary data.</text>
</comment>
<dbReference type="GO" id="GO:0005634">
    <property type="term" value="C:nucleus"/>
    <property type="evidence" value="ECO:0007669"/>
    <property type="project" value="TreeGrafter"/>
</dbReference>
<keyword evidence="4" id="KW-1185">Reference proteome</keyword>
<dbReference type="Gene3D" id="1.10.472.10">
    <property type="entry name" value="Cyclin-like"/>
    <property type="match status" value="1"/>
</dbReference>
<dbReference type="OrthoDB" id="244495at2759"/>
<dbReference type="PANTHER" id="PTHR15615">
    <property type="match status" value="1"/>
</dbReference>
<proteinExistence type="predicted"/>
<dbReference type="InterPro" id="IPR006671">
    <property type="entry name" value="Cyclin_N"/>
</dbReference>
<feature type="domain" description="Cyclin N-terminal" evidence="2">
    <location>
        <begin position="79"/>
        <end position="171"/>
    </location>
</feature>
<dbReference type="SUPFAM" id="SSF47954">
    <property type="entry name" value="Cyclin-like"/>
    <property type="match status" value="1"/>
</dbReference>
<name>A0A1M2VG85_TRAPU</name>
<feature type="region of interest" description="Disordered" evidence="1">
    <location>
        <begin position="1"/>
        <end position="33"/>
    </location>
</feature>
<dbReference type="OMA" id="DDTYSNQ"/>
<protein>
    <submittedName>
        <fullName evidence="3">PHO85 cyclin-2</fullName>
    </submittedName>
</protein>
<dbReference type="GO" id="GO:0019901">
    <property type="term" value="F:protein kinase binding"/>
    <property type="evidence" value="ECO:0007669"/>
    <property type="project" value="InterPro"/>
</dbReference>
<feature type="region of interest" description="Disordered" evidence="1">
    <location>
        <begin position="199"/>
        <end position="367"/>
    </location>
</feature>
<dbReference type="InterPro" id="IPR013922">
    <property type="entry name" value="Cyclin_PHO80-like"/>
</dbReference>
<evidence type="ECO:0000259" key="2">
    <source>
        <dbReference type="Pfam" id="PF00134"/>
    </source>
</evidence>
<evidence type="ECO:0000313" key="4">
    <source>
        <dbReference type="Proteomes" id="UP000184267"/>
    </source>
</evidence>
<evidence type="ECO:0000313" key="3">
    <source>
        <dbReference type="EMBL" id="OJT06611.1"/>
    </source>
</evidence>
<dbReference type="Proteomes" id="UP000184267">
    <property type="component" value="Unassembled WGS sequence"/>
</dbReference>
<feature type="compositionally biased region" description="Polar residues" evidence="1">
    <location>
        <begin position="1"/>
        <end position="11"/>
    </location>
</feature>
<dbReference type="STRING" id="154538.A0A1M2VG85"/>
<gene>
    <name evidence="3" type="ORF">TRAPUB_2538</name>
</gene>
<dbReference type="AlphaFoldDB" id="A0A1M2VG85"/>
<reference evidence="3 4" key="1">
    <citation type="submission" date="2016-10" db="EMBL/GenBank/DDBJ databases">
        <title>Genome sequence of the basidiomycete white-rot fungus Trametes pubescens.</title>
        <authorList>
            <person name="Makela M.R."/>
            <person name="Granchi Z."/>
            <person name="Peng M."/>
            <person name="De Vries R.P."/>
            <person name="Grigoriev I."/>
            <person name="Riley R."/>
            <person name="Hilden K."/>
        </authorList>
    </citation>
    <scope>NUCLEOTIDE SEQUENCE [LARGE SCALE GENOMIC DNA]</scope>
    <source>
        <strain evidence="3 4">FBCC735</strain>
    </source>
</reference>
<accession>A0A1M2VG85</accession>
<dbReference type="Pfam" id="PF00134">
    <property type="entry name" value="Cyclin_N"/>
    <property type="match status" value="1"/>
</dbReference>
<organism evidence="3 4">
    <name type="scientific">Trametes pubescens</name>
    <name type="common">White-rot fungus</name>
    <dbReference type="NCBI Taxonomy" id="154538"/>
    <lineage>
        <taxon>Eukaryota</taxon>
        <taxon>Fungi</taxon>
        <taxon>Dikarya</taxon>
        <taxon>Basidiomycota</taxon>
        <taxon>Agaricomycotina</taxon>
        <taxon>Agaricomycetes</taxon>
        <taxon>Polyporales</taxon>
        <taxon>Polyporaceae</taxon>
        <taxon>Trametes</taxon>
    </lineage>
</organism>
<feature type="compositionally biased region" description="Pro residues" evidence="1">
    <location>
        <begin position="235"/>
        <end position="246"/>
    </location>
</feature>
<dbReference type="GO" id="GO:0016538">
    <property type="term" value="F:cyclin-dependent protein serine/threonine kinase regulator activity"/>
    <property type="evidence" value="ECO:0007669"/>
    <property type="project" value="TreeGrafter"/>
</dbReference>